<dbReference type="Proteomes" id="UP000187203">
    <property type="component" value="Unassembled WGS sequence"/>
</dbReference>
<reference evidence="1" key="3">
    <citation type="journal article" date="2017" name="Nat. Plants">
        <title>Comparative genomics of two jute species and insight into fibre biogenesis.</title>
        <authorList>
            <person name="Islam M.S."/>
            <person name="Saito J.A."/>
            <person name="Emdad E.M."/>
            <person name="Ahmed B."/>
            <person name="Islam M.M."/>
            <person name="Halim A."/>
            <person name="Hossen Q.M."/>
            <person name="Hossain M.Z."/>
            <person name="Ahmed R."/>
            <person name="Hossain M.S."/>
            <person name="Kabir S.M."/>
            <person name="Khan M.S."/>
            <person name="Khan M.M."/>
            <person name="Hasan R."/>
            <person name="Aktar N."/>
            <person name="Honi U."/>
            <person name="Islam R."/>
            <person name="Rashid M.M."/>
            <person name="Wan X."/>
            <person name="Hou S."/>
            <person name="Haque T."/>
            <person name="Azam M.S."/>
            <person name="Moosa M.M."/>
            <person name="Elias S.M."/>
            <person name="Hasan A.M."/>
            <person name="Mahmood N."/>
            <person name="Shafiuddin M."/>
            <person name="Shahid S."/>
            <person name="Shommu N.S."/>
            <person name="Jahan S."/>
            <person name="Roy S."/>
            <person name="Chowdhury A."/>
            <person name="Akhand A.I."/>
            <person name="Nisho G.M."/>
            <person name="Uddin K.S."/>
            <person name="Rabeya T."/>
            <person name="Hoque S.M."/>
            <person name="Snigdha A.R."/>
            <person name="Mortoza S."/>
            <person name="Matin S.A."/>
            <person name="Islam M.K."/>
            <person name="Lashkar M.Z."/>
            <person name="Zaman M."/>
            <person name="Yuryev A."/>
            <person name="Uddin M.K."/>
            <person name="Rahman M.S."/>
            <person name="Haque M.S."/>
            <person name="Alam M.M."/>
            <person name="Khan H."/>
            <person name="Alam M."/>
        </authorList>
    </citation>
    <scope>NUCLEOTIDE SEQUENCE</scope>
    <source>
        <tissue evidence="1">Whole seedlings</tissue>
    </source>
</reference>
<reference evidence="3" key="1">
    <citation type="submission" date="2013-09" db="EMBL/GenBank/DDBJ databases">
        <title>Corchorus olitorius genome sequencing.</title>
        <authorList>
            <person name="Alam M."/>
            <person name="Haque M.S."/>
            <person name="Islam M.S."/>
            <person name="Emdad E.M."/>
            <person name="Islam M.M."/>
            <person name="Ahmed B."/>
            <person name="Halim A."/>
            <person name="Hossen Q.M.M."/>
            <person name="Hossain M.Z."/>
            <person name="Ahmed R."/>
            <person name="Khan M.M."/>
            <person name="Islam R."/>
            <person name="Rashid M.M."/>
            <person name="Khan S.A."/>
            <person name="Rahman M.S."/>
            <person name="Alam M."/>
            <person name="Yahiya A.S."/>
            <person name="Khan M.S."/>
            <person name="Azam M.S."/>
            <person name="Haque T."/>
            <person name="Lashkar M.Z.H."/>
            <person name="Akhand A.I."/>
            <person name="Morshed G."/>
            <person name="Roy S."/>
            <person name="Uddin K.S."/>
            <person name="Rabeya T."/>
            <person name="Hossain A.S."/>
            <person name="Chowdhury A."/>
            <person name="Snigdha A.R."/>
            <person name="Mortoza M.S."/>
            <person name="Matin S.A."/>
            <person name="Hoque S.M.E."/>
            <person name="Islam M.K."/>
            <person name="Roy D.K."/>
            <person name="Haider R."/>
            <person name="Moosa M.M."/>
            <person name="Elias S.M."/>
            <person name="Hasan A.M."/>
            <person name="Jahan S."/>
            <person name="Shafiuddin M."/>
            <person name="Mahmood N."/>
            <person name="Shommy N.S."/>
        </authorList>
    </citation>
    <scope>NUCLEOTIDE SEQUENCE [LARGE SCALE GENOMIC DNA]</scope>
    <source>
        <strain evidence="3">cv. O-4</strain>
    </source>
</reference>
<dbReference type="AlphaFoldDB" id="A0A1R3KZ83"/>
<evidence type="ECO:0000313" key="1">
    <source>
        <dbReference type="EMBL" id="OMP12414.1"/>
    </source>
</evidence>
<protein>
    <submittedName>
        <fullName evidence="1">Uncharacterized protein</fullName>
    </submittedName>
</protein>
<name>A0A1R3KZ83_9ROSI</name>
<dbReference type="EMBL" id="AWUE01005078">
    <property type="protein sequence ID" value="OMP13129.1"/>
    <property type="molecule type" value="Genomic_DNA"/>
</dbReference>
<evidence type="ECO:0000313" key="3">
    <source>
        <dbReference type="Proteomes" id="UP000187203"/>
    </source>
</evidence>
<gene>
    <name evidence="2" type="ORF">COLO4_02230</name>
    <name evidence="1" type="ORF">COLO4_03242</name>
</gene>
<dbReference type="EMBL" id="AWUE01009405">
    <property type="protein sequence ID" value="OMP12414.1"/>
    <property type="molecule type" value="Genomic_DNA"/>
</dbReference>
<accession>A0A1R3KZ83</accession>
<sequence>MELKRSETADAEVKDLIVLLLLQSQLTVLLLQPQLKGLNGAYT</sequence>
<reference evidence="1" key="2">
    <citation type="submission" date="2013-09" db="EMBL/GenBank/DDBJ databases">
        <authorList>
            <person name="Alam M."/>
            <person name="Haque M.S."/>
            <person name="Islam M.S."/>
            <person name="Emdad E.M."/>
            <person name="Islam M.M."/>
            <person name="Ahmed B."/>
            <person name="Halim A."/>
            <person name="Hossen Q.M.M."/>
            <person name="Hossain M.Z."/>
            <person name="Ahmed R."/>
            <person name="Khan M.M."/>
            <person name="Islam R."/>
            <person name="Rashid M.M."/>
            <person name="Khan S.A."/>
            <person name="Rahman M.S."/>
            <person name="Alam M."/>
            <person name="Yahiya A.S."/>
            <person name="Khan M.S."/>
            <person name="Azam M.S."/>
            <person name="Haque T."/>
            <person name="Lashkar M.Z.H."/>
            <person name="Akhand A.I."/>
            <person name="Morshed G."/>
            <person name="Roy S."/>
            <person name="Uddin K.S."/>
            <person name="Rabeya T."/>
            <person name="Hossain A.S."/>
            <person name="Chowdhury A."/>
            <person name="Snigdha A.R."/>
            <person name="Mortoza M.S."/>
            <person name="Matin S.A."/>
            <person name="Hoque S.M.E."/>
            <person name="Islam M.K."/>
            <person name="Roy D.K."/>
            <person name="Haider R."/>
            <person name="Moosa M.M."/>
            <person name="Elias S.M."/>
            <person name="Hasan A.M."/>
            <person name="Jahan S."/>
            <person name="Shafiuddin M."/>
            <person name="Mahmood N."/>
            <person name="Shommy N.S."/>
        </authorList>
    </citation>
    <scope>NUCLEOTIDE SEQUENCE</scope>
    <source>
        <tissue evidence="1">Whole seedlings</tissue>
    </source>
</reference>
<keyword evidence="3" id="KW-1185">Reference proteome</keyword>
<evidence type="ECO:0000313" key="2">
    <source>
        <dbReference type="EMBL" id="OMP13129.1"/>
    </source>
</evidence>
<organism evidence="1 3">
    <name type="scientific">Corchorus olitorius</name>
    <dbReference type="NCBI Taxonomy" id="93759"/>
    <lineage>
        <taxon>Eukaryota</taxon>
        <taxon>Viridiplantae</taxon>
        <taxon>Streptophyta</taxon>
        <taxon>Embryophyta</taxon>
        <taxon>Tracheophyta</taxon>
        <taxon>Spermatophyta</taxon>
        <taxon>Magnoliopsida</taxon>
        <taxon>eudicotyledons</taxon>
        <taxon>Gunneridae</taxon>
        <taxon>Pentapetalae</taxon>
        <taxon>rosids</taxon>
        <taxon>malvids</taxon>
        <taxon>Malvales</taxon>
        <taxon>Malvaceae</taxon>
        <taxon>Grewioideae</taxon>
        <taxon>Apeibeae</taxon>
        <taxon>Corchorus</taxon>
    </lineage>
</organism>
<comment type="caution">
    <text evidence="1">The sequence shown here is derived from an EMBL/GenBank/DDBJ whole genome shotgun (WGS) entry which is preliminary data.</text>
</comment>
<proteinExistence type="predicted"/>